<keyword evidence="1" id="KW-0732">Signal</keyword>
<sequence>MKKSIAAALLVSSALTAPAHAETFKRIATVPLDAEITGLFEVGPDLFFNTQHPNKEIGNAFAKASVGVISNVNWDAEPLAPAATDEDKKVVRSSLGDFQILIQEGDEGIVGVIKSNAGEDLLVSNDPDFNAYVATGESEGYLFTNWENRPGGMSRVKVSRAGDGTWTADTSDLMMIDFSAVNGTWVNCFGTLSPWNTPLTSEELYFDDTVDWNNPEYKYHEDTQILASYLGDDKFPNPYDYGYIVEITEPAGTPVPVKHFTLGRFSHENAVVMPDNKTVYLSDDGTGVVFFKFVADVANDLSAGTLFAAKITQEAEAQADAATTRLKIEWVELAHGTNDEIAGWIRDYDGIGTADFKAGETNYISDEEIAAWAAGEAADNRVAFLESRRAAVAKGATGEFRKMEGVNINYGSAKDGSVPYMYMAMSSIGKTMSDGEGDIDLAENKCGVVYEMPLDASFDTNMMVPVVAGSGYEKEASPNACPLESVSNPDNLIVLADGAVVIGEDSGNHENNAMWLWKK</sequence>
<name>A0A2T0RKV5_9RHOB</name>
<feature type="chain" id="PRO_5015592877" description="Cell surface protein" evidence="1">
    <location>
        <begin position="22"/>
        <end position="519"/>
    </location>
</feature>
<dbReference type="Proteomes" id="UP000239480">
    <property type="component" value="Unassembled WGS sequence"/>
</dbReference>
<dbReference type="RefSeq" id="WP_106206220.1">
    <property type="nucleotide sequence ID" value="NZ_PVTD01000008.1"/>
</dbReference>
<proteinExistence type="predicted"/>
<protein>
    <recommendedName>
        <fullName evidence="4">Cell surface protein</fullName>
    </recommendedName>
</protein>
<evidence type="ECO:0000256" key="1">
    <source>
        <dbReference type="SAM" id="SignalP"/>
    </source>
</evidence>
<reference evidence="2 3" key="1">
    <citation type="submission" date="2018-03" db="EMBL/GenBank/DDBJ databases">
        <title>Genomic Encyclopedia of Archaeal and Bacterial Type Strains, Phase II (KMG-II): from individual species to whole genera.</title>
        <authorList>
            <person name="Goeker M."/>
        </authorList>
    </citation>
    <scope>NUCLEOTIDE SEQUENCE [LARGE SCALE GENOMIC DNA]</scope>
    <source>
        <strain evidence="2 3">DSM 29328</strain>
    </source>
</reference>
<keyword evidence="3" id="KW-1185">Reference proteome</keyword>
<dbReference type="AlphaFoldDB" id="A0A2T0RKV5"/>
<dbReference type="EMBL" id="PVTD01000008">
    <property type="protein sequence ID" value="PRY21743.1"/>
    <property type="molecule type" value="Genomic_DNA"/>
</dbReference>
<evidence type="ECO:0000313" key="3">
    <source>
        <dbReference type="Proteomes" id="UP000239480"/>
    </source>
</evidence>
<dbReference type="InterPro" id="IPR008557">
    <property type="entry name" value="PhoX"/>
</dbReference>
<organism evidence="2 3">
    <name type="scientific">Aliiruegeria haliotis</name>
    <dbReference type="NCBI Taxonomy" id="1280846"/>
    <lineage>
        <taxon>Bacteria</taxon>
        <taxon>Pseudomonadati</taxon>
        <taxon>Pseudomonadota</taxon>
        <taxon>Alphaproteobacteria</taxon>
        <taxon>Rhodobacterales</taxon>
        <taxon>Roseobacteraceae</taxon>
        <taxon>Aliiruegeria</taxon>
    </lineage>
</organism>
<dbReference type="OrthoDB" id="9801383at2"/>
<dbReference type="Pfam" id="PF05787">
    <property type="entry name" value="PhoX"/>
    <property type="match status" value="1"/>
</dbReference>
<comment type="caution">
    <text evidence="2">The sequence shown here is derived from an EMBL/GenBank/DDBJ whole genome shotgun (WGS) entry which is preliminary data.</text>
</comment>
<evidence type="ECO:0008006" key="4">
    <source>
        <dbReference type="Google" id="ProtNLM"/>
    </source>
</evidence>
<evidence type="ECO:0000313" key="2">
    <source>
        <dbReference type="EMBL" id="PRY21743.1"/>
    </source>
</evidence>
<dbReference type="PANTHER" id="PTHR35399:SF2">
    <property type="entry name" value="DUF839 DOMAIN-CONTAINING PROTEIN"/>
    <property type="match status" value="1"/>
</dbReference>
<accession>A0A2T0RKV5</accession>
<dbReference type="PANTHER" id="PTHR35399">
    <property type="entry name" value="SLR8030 PROTEIN"/>
    <property type="match status" value="1"/>
</dbReference>
<feature type="signal peptide" evidence="1">
    <location>
        <begin position="1"/>
        <end position="21"/>
    </location>
</feature>
<gene>
    <name evidence="2" type="ORF">CLV78_10812</name>
</gene>